<dbReference type="PROSITE" id="PS50191">
    <property type="entry name" value="CRAL_TRIO"/>
    <property type="match status" value="1"/>
</dbReference>
<dbReference type="InterPro" id="IPR011074">
    <property type="entry name" value="CRAL/TRIO_N_dom"/>
</dbReference>
<dbReference type="Gene3D" id="1.10.8.20">
    <property type="entry name" value="N-terminal domain of phosphatidylinositol transfer protein sec14p"/>
    <property type="match status" value="1"/>
</dbReference>
<evidence type="ECO:0000313" key="2">
    <source>
        <dbReference type="EMBL" id="KAK8787532.1"/>
    </source>
</evidence>
<dbReference type="Gene3D" id="1.20.5.1200">
    <property type="entry name" value="Alpha-tocopherol transfer"/>
    <property type="match status" value="1"/>
</dbReference>
<sequence length="320" mass="36651">AHEAALQECIADRDGGLEDQAAIREQTAMTNNESTKTLPRNTASIKYLEELEFHDSQGACDMTDDAVNHLRNLILDEPLLECPMDEAFLLKFLRARKFDVQCAFKNVKKYFKVRRDNPDMFDALNLHGIPFDEACRKHRLVTVSRKTDPKGRGVIMFKTGSWRADICSLNDFFRAAILHGEHLLLREEFQIKGIVAVLDLKHLSAYHLPHFTPSVIRTFLSLVQDVIPVRVKGAYIINNPALFDVLFAIAKPFMKSKLVKKVRLFGYNLEELHTLVPDDVIPEEHGGTLESYDYDVIEEELMNEDKFFQEIDSHGYRAAK</sequence>
<reference evidence="2 3" key="1">
    <citation type="journal article" date="2023" name="Arcadia Sci">
        <title>De novo assembly of a long-read Amblyomma americanum tick genome.</title>
        <authorList>
            <person name="Chou S."/>
            <person name="Poskanzer K.E."/>
            <person name="Rollins M."/>
            <person name="Thuy-Boun P.S."/>
        </authorList>
    </citation>
    <scope>NUCLEOTIDE SEQUENCE [LARGE SCALE GENOMIC DNA]</scope>
    <source>
        <strain evidence="2">F_SG_1</strain>
        <tissue evidence="2">Salivary glands</tissue>
    </source>
</reference>
<evidence type="ECO:0000313" key="3">
    <source>
        <dbReference type="Proteomes" id="UP001321473"/>
    </source>
</evidence>
<dbReference type="PANTHER" id="PTHR10174:SF130">
    <property type="entry name" value="ALPHA-TOCOPHEROL TRANSFER PROTEIN-LIKE"/>
    <property type="match status" value="1"/>
</dbReference>
<feature type="domain" description="CRAL-TRIO" evidence="1">
    <location>
        <begin position="131"/>
        <end position="293"/>
    </location>
</feature>
<dbReference type="Proteomes" id="UP001321473">
    <property type="component" value="Unassembled WGS sequence"/>
</dbReference>
<dbReference type="GO" id="GO:1902936">
    <property type="term" value="F:phosphatidylinositol bisphosphate binding"/>
    <property type="evidence" value="ECO:0007669"/>
    <property type="project" value="TreeGrafter"/>
</dbReference>
<dbReference type="InterPro" id="IPR036865">
    <property type="entry name" value="CRAL-TRIO_dom_sf"/>
</dbReference>
<comment type="caution">
    <text evidence="2">The sequence shown here is derived from an EMBL/GenBank/DDBJ whole genome shotgun (WGS) entry which is preliminary data.</text>
</comment>
<dbReference type="CDD" id="cd00170">
    <property type="entry name" value="SEC14"/>
    <property type="match status" value="1"/>
</dbReference>
<dbReference type="SMART" id="SM01100">
    <property type="entry name" value="CRAL_TRIO_N"/>
    <property type="match status" value="1"/>
</dbReference>
<dbReference type="Pfam" id="PF00650">
    <property type="entry name" value="CRAL_TRIO"/>
    <property type="match status" value="1"/>
</dbReference>
<dbReference type="SMART" id="SM00516">
    <property type="entry name" value="SEC14"/>
    <property type="match status" value="1"/>
</dbReference>
<gene>
    <name evidence="2" type="ORF">V5799_022696</name>
</gene>
<dbReference type="GO" id="GO:0016020">
    <property type="term" value="C:membrane"/>
    <property type="evidence" value="ECO:0007669"/>
    <property type="project" value="TreeGrafter"/>
</dbReference>
<dbReference type="EMBL" id="JARKHS020001740">
    <property type="protein sequence ID" value="KAK8787532.1"/>
    <property type="molecule type" value="Genomic_DNA"/>
</dbReference>
<dbReference type="Gene3D" id="3.40.525.10">
    <property type="entry name" value="CRAL-TRIO lipid binding domain"/>
    <property type="match status" value="1"/>
</dbReference>
<dbReference type="Pfam" id="PF03765">
    <property type="entry name" value="CRAL_TRIO_N"/>
    <property type="match status" value="1"/>
</dbReference>
<dbReference type="PRINTS" id="PR00180">
    <property type="entry name" value="CRETINALDHBP"/>
</dbReference>
<dbReference type="InterPro" id="IPR036273">
    <property type="entry name" value="CRAL/TRIO_N_dom_sf"/>
</dbReference>
<dbReference type="AlphaFoldDB" id="A0AAQ4FM25"/>
<organism evidence="2 3">
    <name type="scientific">Amblyomma americanum</name>
    <name type="common">Lone star tick</name>
    <dbReference type="NCBI Taxonomy" id="6943"/>
    <lineage>
        <taxon>Eukaryota</taxon>
        <taxon>Metazoa</taxon>
        <taxon>Ecdysozoa</taxon>
        <taxon>Arthropoda</taxon>
        <taxon>Chelicerata</taxon>
        <taxon>Arachnida</taxon>
        <taxon>Acari</taxon>
        <taxon>Parasitiformes</taxon>
        <taxon>Ixodida</taxon>
        <taxon>Ixodoidea</taxon>
        <taxon>Ixodidae</taxon>
        <taxon>Amblyomminae</taxon>
        <taxon>Amblyomma</taxon>
    </lineage>
</organism>
<accession>A0AAQ4FM25</accession>
<dbReference type="PANTHER" id="PTHR10174">
    <property type="entry name" value="ALPHA-TOCOPHEROL TRANSFER PROTEIN-RELATED"/>
    <property type="match status" value="1"/>
</dbReference>
<name>A0AAQ4FM25_AMBAM</name>
<protein>
    <recommendedName>
        <fullName evidence="1">CRAL-TRIO domain-containing protein</fullName>
    </recommendedName>
</protein>
<proteinExistence type="predicted"/>
<evidence type="ECO:0000259" key="1">
    <source>
        <dbReference type="PROSITE" id="PS50191"/>
    </source>
</evidence>
<feature type="non-terminal residue" evidence="2">
    <location>
        <position position="1"/>
    </location>
</feature>
<dbReference type="InterPro" id="IPR001251">
    <property type="entry name" value="CRAL-TRIO_dom"/>
</dbReference>
<dbReference type="SUPFAM" id="SSF52087">
    <property type="entry name" value="CRAL/TRIO domain"/>
    <property type="match status" value="1"/>
</dbReference>
<keyword evidence="3" id="KW-1185">Reference proteome</keyword>
<dbReference type="SUPFAM" id="SSF46938">
    <property type="entry name" value="CRAL/TRIO N-terminal domain"/>
    <property type="match status" value="1"/>
</dbReference>